<name>A0A1D1UP26_RAMVA</name>
<evidence type="ECO:0000313" key="2">
    <source>
        <dbReference type="EMBL" id="GAU89027.1"/>
    </source>
</evidence>
<sequence length="78" mass="8896">MPVDSSRQVRTCHRTEDGWSDGEPSAGITETWSTDWRTFPRLYDSSIKVHEGSHVPSTASDRRYCDAAVRLISPWYHG</sequence>
<evidence type="ECO:0000256" key="1">
    <source>
        <dbReference type="SAM" id="MobiDB-lite"/>
    </source>
</evidence>
<organism evidence="2 3">
    <name type="scientific">Ramazzottius varieornatus</name>
    <name type="common">Water bear</name>
    <name type="synonym">Tardigrade</name>
    <dbReference type="NCBI Taxonomy" id="947166"/>
    <lineage>
        <taxon>Eukaryota</taxon>
        <taxon>Metazoa</taxon>
        <taxon>Ecdysozoa</taxon>
        <taxon>Tardigrada</taxon>
        <taxon>Eutardigrada</taxon>
        <taxon>Parachela</taxon>
        <taxon>Hypsibioidea</taxon>
        <taxon>Ramazzottiidae</taxon>
        <taxon>Ramazzottius</taxon>
    </lineage>
</organism>
<gene>
    <name evidence="2" type="primary">RvY_01626-1</name>
    <name evidence="2" type="synonym">RvY_01626.1</name>
    <name evidence="2" type="ORF">RvY_01626</name>
</gene>
<evidence type="ECO:0000313" key="3">
    <source>
        <dbReference type="Proteomes" id="UP000186922"/>
    </source>
</evidence>
<dbReference type="AlphaFoldDB" id="A0A1D1UP26"/>
<dbReference type="Proteomes" id="UP000186922">
    <property type="component" value="Unassembled WGS sequence"/>
</dbReference>
<keyword evidence="3" id="KW-1185">Reference proteome</keyword>
<reference evidence="2 3" key="1">
    <citation type="journal article" date="2016" name="Nat. Commun.">
        <title>Extremotolerant tardigrade genome and improved radiotolerance of human cultured cells by tardigrade-unique protein.</title>
        <authorList>
            <person name="Hashimoto T."/>
            <person name="Horikawa D.D."/>
            <person name="Saito Y."/>
            <person name="Kuwahara H."/>
            <person name="Kozuka-Hata H."/>
            <person name="Shin-I T."/>
            <person name="Minakuchi Y."/>
            <person name="Ohishi K."/>
            <person name="Motoyama A."/>
            <person name="Aizu T."/>
            <person name="Enomoto A."/>
            <person name="Kondo K."/>
            <person name="Tanaka S."/>
            <person name="Hara Y."/>
            <person name="Koshikawa S."/>
            <person name="Sagara H."/>
            <person name="Miura T."/>
            <person name="Yokobori S."/>
            <person name="Miyagawa K."/>
            <person name="Suzuki Y."/>
            <person name="Kubo T."/>
            <person name="Oyama M."/>
            <person name="Kohara Y."/>
            <person name="Fujiyama A."/>
            <person name="Arakawa K."/>
            <person name="Katayama T."/>
            <person name="Toyoda A."/>
            <person name="Kunieda T."/>
        </authorList>
    </citation>
    <scope>NUCLEOTIDE SEQUENCE [LARGE SCALE GENOMIC DNA]</scope>
    <source>
        <strain evidence="2 3">YOKOZUNA-1</strain>
    </source>
</reference>
<accession>A0A1D1UP26</accession>
<protein>
    <submittedName>
        <fullName evidence="2">Uncharacterized protein</fullName>
    </submittedName>
</protein>
<dbReference type="EMBL" id="BDGG01000001">
    <property type="protein sequence ID" value="GAU89027.1"/>
    <property type="molecule type" value="Genomic_DNA"/>
</dbReference>
<feature type="region of interest" description="Disordered" evidence="1">
    <location>
        <begin position="1"/>
        <end position="26"/>
    </location>
</feature>
<comment type="caution">
    <text evidence="2">The sequence shown here is derived from an EMBL/GenBank/DDBJ whole genome shotgun (WGS) entry which is preliminary data.</text>
</comment>
<proteinExistence type="predicted"/>